<dbReference type="PANTHER" id="PTHR43155:SF2">
    <property type="entry name" value="CYCLIC DI-GMP PHOSPHODIESTERASE PA4108"/>
    <property type="match status" value="1"/>
</dbReference>
<dbReference type="PROSITE" id="PS51832">
    <property type="entry name" value="HD_GYP"/>
    <property type="match status" value="1"/>
</dbReference>
<dbReference type="EMBL" id="AOSV01000029">
    <property type="protein sequence ID" value="EMG36644.1"/>
    <property type="molecule type" value="Genomic_DNA"/>
</dbReference>
<dbReference type="AlphaFoldDB" id="M5PR84"/>
<gene>
    <name evidence="2" type="ORF">PCS_02657</name>
</gene>
<accession>M5PR84</accession>
<dbReference type="InterPro" id="IPR003607">
    <property type="entry name" value="HD/PDEase_dom"/>
</dbReference>
<dbReference type="CDD" id="cd00077">
    <property type="entry name" value="HDc"/>
    <property type="match status" value="1"/>
</dbReference>
<name>M5PR84_DESAF</name>
<dbReference type="Proteomes" id="UP000011922">
    <property type="component" value="Unassembled WGS sequence"/>
</dbReference>
<protein>
    <submittedName>
        <fullName evidence="2">HD-GYP domain-containing protein</fullName>
    </submittedName>
</protein>
<proteinExistence type="predicted"/>
<dbReference type="Pfam" id="PF13487">
    <property type="entry name" value="HD_5"/>
    <property type="match status" value="1"/>
</dbReference>
<feature type="domain" description="HD-GYP" evidence="1">
    <location>
        <begin position="146"/>
        <end position="345"/>
    </location>
</feature>
<dbReference type="PANTHER" id="PTHR43155">
    <property type="entry name" value="CYCLIC DI-GMP PHOSPHODIESTERASE PA4108-RELATED"/>
    <property type="match status" value="1"/>
</dbReference>
<dbReference type="PATRIC" id="fig|1262666.3.peg.2694"/>
<sequence>MTKKLLDVPDSLNEEYYQINLDIRNSFSKYRPPLNIYRFHEAIGRLEPYYRVGERLSNEQVEALERLVQEGFAFVSRSDHPIYVKHISHQLDLVLIDKNLKPSEICDILMQALTMRMEHFQEQPVKAVYERMREDIFVLTEYLVGDIYRIKGLVKRLHKKHTLANHSVNSGIVGLGLFLSMQSEDFTKADIPRKSLDNMALALFLHDVGMAKIPAFIRDKANNLTPEEQSKLMQHPKLGYEVLTKIDAKFSEAEKAVLEHHERMNGSGYPNKLKENEISYVGKLTGIADSYCAMITDKPYGEGMDPETAVRELARDEKRYDAKITKFFQSEVLTKKLPIAVREIG</sequence>
<reference evidence="2 3" key="1">
    <citation type="journal article" date="2013" name="Genome Announc.">
        <title>Draft Genome Sequence for Desulfovibrio africanus Strain PCS.</title>
        <authorList>
            <person name="Brown S.D."/>
            <person name="Utturkar S.M."/>
            <person name="Arkin A.P."/>
            <person name="Deutschbauer A.M."/>
            <person name="Elias D.A."/>
            <person name="Hazen T.C."/>
            <person name="Chakraborty R."/>
        </authorList>
    </citation>
    <scope>NUCLEOTIDE SEQUENCE [LARGE SCALE GENOMIC DNA]</scope>
    <source>
        <strain evidence="2 3">PCS</strain>
    </source>
</reference>
<dbReference type="SUPFAM" id="SSF109604">
    <property type="entry name" value="HD-domain/PDEase-like"/>
    <property type="match status" value="1"/>
</dbReference>
<dbReference type="RefSeq" id="WP_005987932.1">
    <property type="nucleotide sequence ID" value="NZ_AOSV01000029.1"/>
</dbReference>
<dbReference type="InterPro" id="IPR037522">
    <property type="entry name" value="HD_GYP_dom"/>
</dbReference>
<evidence type="ECO:0000259" key="1">
    <source>
        <dbReference type="PROSITE" id="PS51832"/>
    </source>
</evidence>
<organism evidence="2 3">
    <name type="scientific">Desulfocurvibacter africanus PCS</name>
    <dbReference type="NCBI Taxonomy" id="1262666"/>
    <lineage>
        <taxon>Bacteria</taxon>
        <taxon>Pseudomonadati</taxon>
        <taxon>Thermodesulfobacteriota</taxon>
        <taxon>Desulfovibrionia</taxon>
        <taxon>Desulfovibrionales</taxon>
        <taxon>Desulfovibrionaceae</taxon>
        <taxon>Desulfocurvibacter</taxon>
    </lineage>
</organism>
<dbReference type="Gene3D" id="1.10.3210.10">
    <property type="entry name" value="Hypothetical protein af1432"/>
    <property type="match status" value="1"/>
</dbReference>
<evidence type="ECO:0000313" key="3">
    <source>
        <dbReference type="Proteomes" id="UP000011922"/>
    </source>
</evidence>
<comment type="caution">
    <text evidence="2">The sequence shown here is derived from an EMBL/GenBank/DDBJ whole genome shotgun (WGS) entry which is preliminary data.</text>
</comment>
<evidence type="ECO:0000313" key="2">
    <source>
        <dbReference type="EMBL" id="EMG36644.1"/>
    </source>
</evidence>
<dbReference type="OrthoDB" id="9776628at2"/>